<comment type="caution">
    <text evidence="2">The sequence shown here is derived from an EMBL/GenBank/DDBJ whole genome shotgun (WGS) entry which is preliminary data.</text>
</comment>
<proteinExistence type="predicted"/>
<evidence type="ECO:0000313" key="2">
    <source>
        <dbReference type="EMBL" id="KAK4653033.1"/>
    </source>
</evidence>
<feature type="compositionally biased region" description="Polar residues" evidence="1">
    <location>
        <begin position="79"/>
        <end position="89"/>
    </location>
</feature>
<dbReference type="Proteomes" id="UP001323405">
    <property type="component" value="Unassembled WGS sequence"/>
</dbReference>
<keyword evidence="3" id="KW-1185">Reference proteome</keyword>
<sequence>MQNQLPIPLHRLLQVPHPQPFIIPMRNKDTPRPIEITRSPKMAEAKRYCFSSLLLPKRETLLLLRERRENSFMPRPEVSSPTTKRSITSDGEMDSEEMRVDKAMSCAAREAFASTEPRPEMRVSGVIGPDGVVL</sequence>
<dbReference type="RefSeq" id="XP_062742008.1">
    <property type="nucleotide sequence ID" value="XM_062883891.1"/>
</dbReference>
<name>A0ABR0GBC3_9PEZI</name>
<organism evidence="2 3">
    <name type="scientific">Podospora pseudocomata</name>
    <dbReference type="NCBI Taxonomy" id="2093779"/>
    <lineage>
        <taxon>Eukaryota</taxon>
        <taxon>Fungi</taxon>
        <taxon>Dikarya</taxon>
        <taxon>Ascomycota</taxon>
        <taxon>Pezizomycotina</taxon>
        <taxon>Sordariomycetes</taxon>
        <taxon>Sordariomycetidae</taxon>
        <taxon>Sordariales</taxon>
        <taxon>Podosporaceae</taxon>
        <taxon>Podospora</taxon>
    </lineage>
</organism>
<reference evidence="2 3" key="1">
    <citation type="journal article" date="2023" name="bioRxiv">
        <title>High-quality genome assemblies of four members of thePodospora anserinaspecies complex.</title>
        <authorList>
            <person name="Ament-Velasquez S.L."/>
            <person name="Vogan A.A."/>
            <person name="Wallerman O."/>
            <person name="Hartmann F."/>
            <person name="Gautier V."/>
            <person name="Silar P."/>
            <person name="Giraud T."/>
            <person name="Johannesson H."/>
        </authorList>
    </citation>
    <scope>NUCLEOTIDE SEQUENCE [LARGE SCALE GENOMIC DNA]</scope>
    <source>
        <strain evidence="2 3">CBS 415.72m</strain>
    </source>
</reference>
<protein>
    <submittedName>
        <fullName evidence="2">Uncharacterized protein</fullName>
    </submittedName>
</protein>
<feature type="region of interest" description="Disordered" evidence="1">
    <location>
        <begin position="72"/>
        <end position="97"/>
    </location>
</feature>
<accession>A0ABR0GBC3</accession>
<dbReference type="GeneID" id="87903619"/>
<gene>
    <name evidence="2" type="ORF">QC762_0079420</name>
</gene>
<evidence type="ECO:0000256" key="1">
    <source>
        <dbReference type="SAM" id="MobiDB-lite"/>
    </source>
</evidence>
<dbReference type="EMBL" id="JAFFHA010000007">
    <property type="protein sequence ID" value="KAK4653033.1"/>
    <property type="molecule type" value="Genomic_DNA"/>
</dbReference>
<evidence type="ECO:0000313" key="3">
    <source>
        <dbReference type="Proteomes" id="UP001323405"/>
    </source>
</evidence>